<feature type="compositionally biased region" description="Low complexity" evidence="1">
    <location>
        <begin position="83"/>
        <end position="97"/>
    </location>
</feature>
<accession>A0A2U1QP82</accession>
<sequence length="168" mass="19121">MAAQGKNTTSKPSLLGRLRIAVKKVTFLMNYNINRWRLASNIIGGRRGPRALSSRRRSFSERLGLTSIMSSPSDEDDHSTWITPYMTPSTSSKMMSPEQSVGESLQKTRSFPLQRTTSFPEEEDVDKKAELFIANFYRQLKMERQVSLQLRYRRDSTSFGSSPNGFSP</sequence>
<feature type="region of interest" description="Disordered" evidence="1">
    <location>
        <begin position="67"/>
        <end position="109"/>
    </location>
</feature>
<dbReference type="OrthoDB" id="1682876at2759"/>
<reference evidence="2 3" key="1">
    <citation type="journal article" date="2018" name="Mol. Plant">
        <title>The genome of Artemisia annua provides insight into the evolution of Asteraceae family and artemisinin biosynthesis.</title>
        <authorList>
            <person name="Shen Q."/>
            <person name="Zhang L."/>
            <person name="Liao Z."/>
            <person name="Wang S."/>
            <person name="Yan T."/>
            <person name="Shi P."/>
            <person name="Liu M."/>
            <person name="Fu X."/>
            <person name="Pan Q."/>
            <person name="Wang Y."/>
            <person name="Lv Z."/>
            <person name="Lu X."/>
            <person name="Zhang F."/>
            <person name="Jiang W."/>
            <person name="Ma Y."/>
            <person name="Chen M."/>
            <person name="Hao X."/>
            <person name="Li L."/>
            <person name="Tang Y."/>
            <person name="Lv G."/>
            <person name="Zhou Y."/>
            <person name="Sun X."/>
            <person name="Brodelius P.E."/>
            <person name="Rose J.K.C."/>
            <person name="Tang K."/>
        </authorList>
    </citation>
    <scope>NUCLEOTIDE SEQUENCE [LARGE SCALE GENOMIC DNA]</scope>
    <source>
        <strain evidence="3">cv. Huhao1</strain>
        <tissue evidence="2">Leaf</tissue>
    </source>
</reference>
<evidence type="ECO:0000313" key="3">
    <source>
        <dbReference type="Proteomes" id="UP000245207"/>
    </source>
</evidence>
<name>A0A2U1QP82_ARTAN</name>
<dbReference type="Proteomes" id="UP000245207">
    <property type="component" value="Unassembled WGS sequence"/>
</dbReference>
<dbReference type="PANTHER" id="PTHR33098">
    <property type="entry name" value="COTTON FIBER (DUF761)"/>
    <property type="match status" value="1"/>
</dbReference>
<comment type="caution">
    <text evidence="2">The sequence shown here is derived from an EMBL/GenBank/DDBJ whole genome shotgun (WGS) entry which is preliminary data.</text>
</comment>
<dbReference type="Pfam" id="PF05553">
    <property type="entry name" value="DUF761"/>
    <property type="match status" value="1"/>
</dbReference>
<dbReference type="InterPro" id="IPR008480">
    <property type="entry name" value="DUF761_pln"/>
</dbReference>
<evidence type="ECO:0000256" key="1">
    <source>
        <dbReference type="SAM" id="MobiDB-lite"/>
    </source>
</evidence>
<feature type="compositionally biased region" description="Polar residues" evidence="1">
    <location>
        <begin position="98"/>
        <end position="109"/>
    </location>
</feature>
<evidence type="ECO:0000313" key="2">
    <source>
        <dbReference type="EMBL" id="PWA99820.1"/>
    </source>
</evidence>
<dbReference type="PANTHER" id="PTHR33098:SF112">
    <property type="entry name" value="COTTON FIBER PROTEIN"/>
    <property type="match status" value="1"/>
</dbReference>
<protein>
    <submittedName>
        <fullName evidence="2">Uncharacterized protein</fullName>
    </submittedName>
</protein>
<keyword evidence="3" id="KW-1185">Reference proteome</keyword>
<proteinExistence type="predicted"/>
<organism evidence="2 3">
    <name type="scientific">Artemisia annua</name>
    <name type="common">Sweet wormwood</name>
    <dbReference type="NCBI Taxonomy" id="35608"/>
    <lineage>
        <taxon>Eukaryota</taxon>
        <taxon>Viridiplantae</taxon>
        <taxon>Streptophyta</taxon>
        <taxon>Embryophyta</taxon>
        <taxon>Tracheophyta</taxon>
        <taxon>Spermatophyta</taxon>
        <taxon>Magnoliopsida</taxon>
        <taxon>eudicotyledons</taxon>
        <taxon>Gunneridae</taxon>
        <taxon>Pentapetalae</taxon>
        <taxon>asterids</taxon>
        <taxon>campanulids</taxon>
        <taxon>Asterales</taxon>
        <taxon>Asteraceae</taxon>
        <taxon>Asteroideae</taxon>
        <taxon>Anthemideae</taxon>
        <taxon>Artemisiinae</taxon>
        <taxon>Artemisia</taxon>
    </lineage>
</organism>
<gene>
    <name evidence="2" type="ORF">CTI12_AA003280</name>
</gene>
<dbReference type="EMBL" id="PKPP01000005">
    <property type="protein sequence ID" value="PWA99820.1"/>
    <property type="molecule type" value="Genomic_DNA"/>
</dbReference>
<dbReference type="AlphaFoldDB" id="A0A2U1QP82"/>